<gene>
    <name evidence="1" type="ORF">ADIMK_2439</name>
</gene>
<dbReference type="EMBL" id="JMQN01000038">
    <property type="protein sequence ID" value="KEA63402.1"/>
    <property type="molecule type" value="Genomic_DNA"/>
</dbReference>
<reference evidence="1 2" key="1">
    <citation type="submission" date="2014-04" db="EMBL/GenBank/DDBJ databases">
        <title>Marinobacterium kochiensis sp. nov., isolated from sediment sample collected from Kochi backwaters in Kerala, India.</title>
        <authorList>
            <person name="Singh A."/>
            <person name="Pinnaka A.K."/>
        </authorList>
    </citation>
    <scope>NUCLEOTIDE SEQUENCE [LARGE SCALE GENOMIC DNA]</scope>
    <source>
        <strain evidence="1 2">AK27</strain>
    </source>
</reference>
<organism evidence="1 2">
    <name type="scientific">Marinobacterium lacunae</name>
    <dbReference type="NCBI Taxonomy" id="1232683"/>
    <lineage>
        <taxon>Bacteria</taxon>
        <taxon>Pseudomonadati</taxon>
        <taxon>Pseudomonadota</taxon>
        <taxon>Gammaproteobacteria</taxon>
        <taxon>Oceanospirillales</taxon>
        <taxon>Oceanospirillaceae</taxon>
        <taxon>Marinobacterium</taxon>
    </lineage>
</organism>
<sequence>MERLIFTAIIAVFIKNFKPMCETYENAGHEAGVFVILL</sequence>
<protein>
    <submittedName>
        <fullName evidence="1">Uncharacterized protein</fullName>
    </submittedName>
</protein>
<dbReference type="Proteomes" id="UP000028252">
    <property type="component" value="Unassembled WGS sequence"/>
</dbReference>
<comment type="caution">
    <text evidence="1">The sequence shown here is derived from an EMBL/GenBank/DDBJ whole genome shotgun (WGS) entry which is preliminary data.</text>
</comment>
<evidence type="ECO:0000313" key="1">
    <source>
        <dbReference type="EMBL" id="KEA63402.1"/>
    </source>
</evidence>
<evidence type="ECO:0000313" key="2">
    <source>
        <dbReference type="Proteomes" id="UP000028252"/>
    </source>
</evidence>
<proteinExistence type="predicted"/>
<name>A0A081FXZ7_9GAMM</name>
<dbReference type="PATRIC" id="fig|1232683.4.peg.2392"/>
<keyword evidence="2" id="KW-1185">Reference proteome</keyword>
<accession>A0A081FXZ7</accession>
<dbReference type="AlphaFoldDB" id="A0A081FXZ7"/>